<dbReference type="InterPro" id="IPR016035">
    <property type="entry name" value="Acyl_Trfase/lysoPLipase"/>
</dbReference>
<evidence type="ECO:0000256" key="1">
    <source>
        <dbReference type="ARBA" id="ARBA00022801"/>
    </source>
</evidence>
<dbReference type="CDD" id="cd07209">
    <property type="entry name" value="Pat_hypo_Ecoli_Z1214_like"/>
    <property type="match status" value="1"/>
</dbReference>
<keyword evidence="2" id="KW-0442">Lipid degradation</keyword>
<evidence type="ECO:0000259" key="4">
    <source>
        <dbReference type="PROSITE" id="PS51635"/>
    </source>
</evidence>
<protein>
    <submittedName>
        <fullName evidence="5">Phospholipase, patatin family</fullName>
    </submittedName>
</protein>
<dbReference type="PANTHER" id="PTHR14226">
    <property type="entry name" value="NEUROPATHY TARGET ESTERASE/SWISS CHEESE D.MELANOGASTER"/>
    <property type="match status" value="1"/>
</dbReference>
<feature type="domain" description="PNPLA" evidence="4">
    <location>
        <begin position="5"/>
        <end position="181"/>
    </location>
</feature>
<evidence type="ECO:0000313" key="5">
    <source>
        <dbReference type="EMBL" id="EJW99642.1"/>
    </source>
</evidence>
<keyword evidence="3" id="KW-0443">Lipid metabolism</keyword>
<name>J9GD05_9ZZZZ</name>
<evidence type="ECO:0000256" key="3">
    <source>
        <dbReference type="ARBA" id="ARBA00023098"/>
    </source>
</evidence>
<proteinExistence type="predicted"/>
<dbReference type="GO" id="GO:0016787">
    <property type="term" value="F:hydrolase activity"/>
    <property type="evidence" value="ECO:0007669"/>
    <property type="project" value="UniProtKB-KW"/>
</dbReference>
<evidence type="ECO:0000256" key="2">
    <source>
        <dbReference type="ARBA" id="ARBA00022963"/>
    </source>
</evidence>
<dbReference type="EMBL" id="AMCI01003714">
    <property type="protein sequence ID" value="EJW99642.1"/>
    <property type="molecule type" value="Genomic_DNA"/>
</dbReference>
<dbReference type="InterPro" id="IPR002641">
    <property type="entry name" value="PNPLA_dom"/>
</dbReference>
<sequence>MVKGLVLAGGGARGSYQVGVYEALQEMGWNPGVIAGTSVGCLNGAMFVMNRLDMARSMWLTIENEQIMKVPRDPSAQELYGFLQDVIRRGGMDVSPLEETVRRALDEKALRQASVRYGLVTVNKHTMKPLQLTLEEIPNGKLLDYMLASAACFPAFCSRNIDGEEFIDGGYNDNMPFALAARMGADELIAVDVDGIGITRPNRTGLPTTCIRSQWSLGGIL</sequence>
<feature type="non-terminal residue" evidence="5">
    <location>
        <position position="221"/>
    </location>
</feature>
<dbReference type="GO" id="GO:0016042">
    <property type="term" value="P:lipid catabolic process"/>
    <property type="evidence" value="ECO:0007669"/>
    <property type="project" value="UniProtKB-KW"/>
</dbReference>
<organism evidence="5">
    <name type="scientific">gut metagenome</name>
    <dbReference type="NCBI Taxonomy" id="749906"/>
    <lineage>
        <taxon>unclassified sequences</taxon>
        <taxon>metagenomes</taxon>
        <taxon>organismal metagenomes</taxon>
    </lineage>
</organism>
<dbReference type="Pfam" id="PF01734">
    <property type="entry name" value="Patatin"/>
    <property type="match status" value="1"/>
</dbReference>
<reference evidence="5" key="1">
    <citation type="journal article" date="2012" name="PLoS ONE">
        <title>Gene sets for utilization of primary and secondary nutrition supplies in the distal gut of endangered iberian lynx.</title>
        <authorList>
            <person name="Alcaide M."/>
            <person name="Messina E."/>
            <person name="Richter M."/>
            <person name="Bargiela R."/>
            <person name="Peplies J."/>
            <person name="Huws S.A."/>
            <person name="Newbold C.J."/>
            <person name="Golyshin P.N."/>
            <person name="Simon M.A."/>
            <person name="Lopez G."/>
            <person name="Yakimov M.M."/>
            <person name="Ferrer M."/>
        </authorList>
    </citation>
    <scope>NUCLEOTIDE SEQUENCE</scope>
</reference>
<accession>J9GD05</accession>
<keyword evidence="1" id="KW-0378">Hydrolase</keyword>
<dbReference type="PROSITE" id="PS51635">
    <property type="entry name" value="PNPLA"/>
    <property type="match status" value="1"/>
</dbReference>
<gene>
    <name evidence="5" type="ORF">EVA_12250</name>
</gene>
<dbReference type="PANTHER" id="PTHR14226:SF29">
    <property type="entry name" value="NEUROPATHY TARGET ESTERASE SWS"/>
    <property type="match status" value="1"/>
</dbReference>
<dbReference type="AlphaFoldDB" id="J9GD05"/>
<dbReference type="InterPro" id="IPR050301">
    <property type="entry name" value="NTE"/>
</dbReference>
<comment type="caution">
    <text evidence="5">The sequence shown here is derived from an EMBL/GenBank/DDBJ whole genome shotgun (WGS) entry which is preliminary data.</text>
</comment>
<dbReference type="SUPFAM" id="SSF52151">
    <property type="entry name" value="FabD/lysophospholipase-like"/>
    <property type="match status" value="1"/>
</dbReference>
<dbReference type="Gene3D" id="3.40.1090.10">
    <property type="entry name" value="Cytosolic phospholipase A2 catalytic domain"/>
    <property type="match status" value="2"/>
</dbReference>